<keyword evidence="7 8" id="KW-0472">Membrane</keyword>
<evidence type="ECO:0000256" key="3">
    <source>
        <dbReference type="ARBA" id="ARBA00008321"/>
    </source>
</evidence>
<dbReference type="STRING" id="764103.G7DWR0"/>
<accession>G7DWR0</accession>
<dbReference type="Pfam" id="PF06432">
    <property type="entry name" value="GPI2"/>
    <property type="match status" value="1"/>
</dbReference>
<dbReference type="RefSeq" id="XP_014564771.1">
    <property type="nucleotide sequence ID" value="XM_014709285.1"/>
</dbReference>
<dbReference type="PANTHER" id="PTHR12982">
    <property type="entry name" value="PHOSPHATIDYLINOSITOL GLYCAN, CLASS C"/>
    <property type="match status" value="1"/>
</dbReference>
<dbReference type="Proteomes" id="UP000009131">
    <property type="component" value="Unassembled WGS sequence"/>
</dbReference>
<keyword evidence="5 8" id="KW-0812">Transmembrane</keyword>
<sequence length="301" mass="32950">MGQRAPAGSRRPWRRILWEKQDYADNYYDASFLSSLQRNVNVHVHSFRELQLATLPLSQHLSAIMIFISVFVHIYMGILSAAEMIWIDIALGAAIYASWSMSPIAVARPASQERSLVVSLVALTLMLYLLSPVLKTLTEATTSDSIWALTTVLFLISSILGNHVLRRTRSAQAEFPAALSLNAAVSAAVVLASRLQSNASVFALLLFSVEWFAFFPITRQQFTTADAPSRAMSASLGLGIATVLCLSMTSSTVTALYLLAVSTTSLLCPAALTWLQQYKNELRGPWDMAVMRGGPSSGFHM</sequence>
<dbReference type="InterPro" id="IPR009450">
    <property type="entry name" value="Plno_GlcNAc_GPI2"/>
</dbReference>
<comment type="subcellular location">
    <subcellularLocation>
        <location evidence="1">Membrane</location>
        <topology evidence="1">Multi-pass membrane protein</topology>
    </subcellularLocation>
</comment>
<comment type="pathway">
    <text evidence="2">Glycolipid biosynthesis; glycosylphosphatidylinositol-anchor biosynthesis.</text>
</comment>
<evidence type="ECO:0000313" key="9">
    <source>
        <dbReference type="EMBL" id="GAA95007.1"/>
    </source>
</evidence>
<evidence type="ECO:0000256" key="7">
    <source>
        <dbReference type="ARBA" id="ARBA00023136"/>
    </source>
</evidence>
<dbReference type="EMBL" id="BABT02000054">
    <property type="protein sequence ID" value="GAA95007.1"/>
    <property type="molecule type" value="Genomic_DNA"/>
</dbReference>
<dbReference type="HOGENOM" id="CLU_024002_2_0_1"/>
<dbReference type="OMA" id="STSYHAF"/>
<keyword evidence="4" id="KW-0337">GPI-anchor biosynthesis</keyword>
<keyword evidence="6 8" id="KW-1133">Transmembrane helix</keyword>
<dbReference type="eggNOG" id="KOG3059">
    <property type="taxonomic scope" value="Eukaryota"/>
</dbReference>
<comment type="caution">
    <text evidence="9">The sequence shown here is derived from an EMBL/GenBank/DDBJ whole genome shotgun (WGS) entry which is preliminary data.</text>
</comment>
<evidence type="ECO:0000313" key="10">
    <source>
        <dbReference type="Proteomes" id="UP000009131"/>
    </source>
</evidence>
<evidence type="ECO:0000256" key="4">
    <source>
        <dbReference type="ARBA" id="ARBA00022502"/>
    </source>
</evidence>
<feature type="transmembrane region" description="Helical" evidence="8">
    <location>
        <begin position="231"/>
        <end position="249"/>
    </location>
</feature>
<reference evidence="9 10" key="1">
    <citation type="journal article" date="2011" name="J. Gen. Appl. Microbiol.">
        <title>Draft genome sequencing of the enigmatic basidiomycete Mixia osmundae.</title>
        <authorList>
            <person name="Nishida H."/>
            <person name="Nagatsuka Y."/>
            <person name="Sugiyama J."/>
        </authorList>
    </citation>
    <scope>NUCLEOTIDE SEQUENCE [LARGE SCALE GENOMIC DNA]</scope>
    <source>
        <strain evidence="10">CBS 9802 / IAM 14324 / JCM 22182 / KY 12970</strain>
    </source>
</reference>
<dbReference type="OrthoDB" id="196709at2759"/>
<feature type="transmembrane region" description="Helical" evidence="8">
    <location>
        <begin position="84"/>
        <end position="104"/>
    </location>
</feature>
<feature type="transmembrane region" description="Helical" evidence="8">
    <location>
        <begin position="201"/>
        <end position="219"/>
    </location>
</feature>
<dbReference type="FunCoup" id="G7DWR0">
    <property type="interactions" value="250"/>
</dbReference>
<dbReference type="GO" id="GO:0006506">
    <property type="term" value="P:GPI anchor biosynthetic process"/>
    <property type="evidence" value="ECO:0007669"/>
    <property type="project" value="UniProtKB-UniPathway"/>
</dbReference>
<evidence type="ECO:0000256" key="6">
    <source>
        <dbReference type="ARBA" id="ARBA00022989"/>
    </source>
</evidence>
<dbReference type="PIRSF" id="PIRSF016104">
    <property type="entry name" value="GPI2"/>
    <property type="match status" value="1"/>
</dbReference>
<protein>
    <recommendedName>
        <fullName evidence="11">Phosphatidylinositol N-acetylglucosaminyltransferase</fullName>
    </recommendedName>
</protein>
<keyword evidence="10" id="KW-1185">Reference proteome</keyword>
<dbReference type="AlphaFoldDB" id="G7DWR0"/>
<evidence type="ECO:0008006" key="11">
    <source>
        <dbReference type="Google" id="ProtNLM"/>
    </source>
</evidence>
<proteinExistence type="inferred from homology"/>
<dbReference type="RefSeq" id="XP_014566740.1">
    <property type="nucleotide sequence ID" value="XM_014711254.1"/>
</dbReference>
<reference evidence="9 10" key="2">
    <citation type="journal article" date="2012" name="Open Biol.">
        <title>Characteristics of nucleosomes and linker DNA regions on the genome of the basidiomycete Mixia osmundae revealed by mono- and dinucleosome mapping.</title>
        <authorList>
            <person name="Nishida H."/>
            <person name="Kondo S."/>
            <person name="Matsumoto T."/>
            <person name="Suzuki Y."/>
            <person name="Yoshikawa H."/>
            <person name="Taylor T.D."/>
            <person name="Sugiyama J."/>
        </authorList>
    </citation>
    <scope>NUCLEOTIDE SEQUENCE [LARGE SCALE GENOMIC DNA]</scope>
    <source>
        <strain evidence="10">CBS 9802 / IAM 14324 / JCM 22182 / KY 12970</strain>
    </source>
</reference>
<evidence type="ECO:0000256" key="8">
    <source>
        <dbReference type="SAM" id="Phobius"/>
    </source>
</evidence>
<evidence type="ECO:0000256" key="2">
    <source>
        <dbReference type="ARBA" id="ARBA00004687"/>
    </source>
</evidence>
<dbReference type="UniPathway" id="UPA00196"/>
<evidence type="ECO:0000256" key="1">
    <source>
        <dbReference type="ARBA" id="ARBA00004141"/>
    </source>
</evidence>
<name>G7DWR0_MIXOS</name>
<feature type="transmembrane region" description="Helical" evidence="8">
    <location>
        <begin position="116"/>
        <end position="134"/>
    </location>
</feature>
<comment type="similarity">
    <text evidence="3">Belongs to the PIGC family.</text>
</comment>
<dbReference type="InParanoid" id="G7DWR0"/>
<feature type="transmembrane region" description="Helical" evidence="8">
    <location>
        <begin position="61"/>
        <end position="78"/>
    </location>
</feature>
<feature type="transmembrane region" description="Helical" evidence="8">
    <location>
        <begin position="146"/>
        <end position="165"/>
    </location>
</feature>
<gene>
    <name evidence="9" type="primary">Mo01662</name>
    <name evidence="9" type="ORF">E5Q_01662</name>
</gene>
<evidence type="ECO:0000256" key="5">
    <source>
        <dbReference type="ARBA" id="ARBA00022692"/>
    </source>
</evidence>
<dbReference type="PANTHER" id="PTHR12982:SF0">
    <property type="entry name" value="PHOSPHATIDYLINOSITOL N-ACETYLGLUCOSAMINYLTRANSFERASE SUBUNIT C"/>
    <property type="match status" value="1"/>
</dbReference>
<dbReference type="GO" id="GO:0000506">
    <property type="term" value="C:glycosylphosphatidylinositol-N-acetylglucosaminyltransferase (GPI-GnT) complex"/>
    <property type="evidence" value="ECO:0007669"/>
    <property type="project" value="TreeGrafter"/>
</dbReference>
<organism evidence="9 10">
    <name type="scientific">Mixia osmundae (strain CBS 9802 / IAM 14324 / JCM 22182 / KY 12970)</name>
    <dbReference type="NCBI Taxonomy" id="764103"/>
    <lineage>
        <taxon>Eukaryota</taxon>
        <taxon>Fungi</taxon>
        <taxon>Dikarya</taxon>
        <taxon>Basidiomycota</taxon>
        <taxon>Pucciniomycotina</taxon>
        <taxon>Mixiomycetes</taxon>
        <taxon>Mixiales</taxon>
        <taxon>Mixiaceae</taxon>
        <taxon>Mixia</taxon>
    </lineage>
</organism>